<reference evidence="2" key="1">
    <citation type="submission" date="2020-11" db="EMBL/GenBank/DDBJ databases">
        <title>Sequencing the genomes of 1000 actinobacteria strains.</title>
        <authorList>
            <person name="Klenk H.-P."/>
        </authorList>
    </citation>
    <scope>NUCLEOTIDE SEQUENCE</scope>
    <source>
        <strain evidence="2">DSM 45356</strain>
    </source>
</reference>
<dbReference type="Proteomes" id="UP000622552">
    <property type="component" value="Unassembled WGS sequence"/>
</dbReference>
<gene>
    <name evidence="2" type="ORF">IW245_000101</name>
</gene>
<organism evidence="2 3">
    <name type="scientific">Longispora fulva</name>
    <dbReference type="NCBI Taxonomy" id="619741"/>
    <lineage>
        <taxon>Bacteria</taxon>
        <taxon>Bacillati</taxon>
        <taxon>Actinomycetota</taxon>
        <taxon>Actinomycetes</taxon>
        <taxon>Micromonosporales</taxon>
        <taxon>Micromonosporaceae</taxon>
        <taxon>Longispora</taxon>
    </lineage>
</organism>
<feature type="compositionally biased region" description="Low complexity" evidence="1">
    <location>
        <begin position="196"/>
        <end position="206"/>
    </location>
</feature>
<dbReference type="AlphaFoldDB" id="A0A8J7KUC4"/>
<feature type="region of interest" description="Disordered" evidence="1">
    <location>
        <begin position="185"/>
        <end position="214"/>
    </location>
</feature>
<dbReference type="EMBL" id="JADOUF010000001">
    <property type="protein sequence ID" value="MBG6133907.1"/>
    <property type="molecule type" value="Genomic_DNA"/>
</dbReference>
<feature type="region of interest" description="Disordered" evidence="1">
    <location>
        <begin position="1"/>
        <end position="27"/>
    </location>
</feature>
<keyword evidence="3" id="KW-1185">Reference proteome</keyword>
<feature type="compositionally biased region" description="Basic and acidic residues" evidence="1">
    <location>
        <begin position="11"/>
        <end position="24"/>
    </location>
</feature>
<protein>
    <submittedName>
        <fullName evidence="2">Uncharacterized protein</fullName>
    </submittedName>
</protein>
<comment type="caution">
    <text evidence="2">The sequence shown here is derived from an EMBL/GenBank/DDBJ whole genome shotgun (WGS) entry which is preliminary data.</text>
</comment>
<feature type="compositionally biased region" description="Acidic residues" evidence="1">
    <location>
        <begin position="1"/>
        <end position="10"/>
    </location>
</feature>
<evidence type="ECO:0000313" key="2">
    <source>
        <dbReference type="EMBL" id="MBG6133907.1"/>
    </source>
</evidence>
<evidence type="ECO:0000313" key="3">
    <source>
        <dbReference type="Proteomes" id="UP000622552"/>
    </source>
</evidence>
<proteinExistence type="predicted"/>
<dbReference type="RefSeq" id="WP_197001209.1">
    <property type="nucleotide sequence ID" value="NZ_BONS01000032.1"/>
</dbReference>
<accession>A0A8J7KUC4</accession>
<evidence type="ECO:0000256" key="1">
    <source>
        <dbReference type="SAM" id="MobiDB-lite"/>
    </source>
</evidence>
<sequence>MVGVAPDDDPGVDHCGAERGRGGGEPEAAAVLVGDPRAEDTRTWFVARGVPPNSTVARYWDDAGIDRSKVMISRFDYFGHSSSDAFFLQYGWKNAKGDPANVRGEAIITKDRLDQRLADAGAFAPGAVAHLWGCYLAADMAQVLRKYVSKVIAAEGRTDYEGLVGNPAALPAPADQGSWTVLAAADPDPAVPVSPSPSSRATAACRRSPHTSSR</sequence>
<name>A0A8J7KUC4_9ACTN</name>